<dbReference type="PROSITE" id="PS01075">
    <property type="entry name" value="ACETATE_KINASE_1"/>
    <property type="match status" value="1"/>
</dbReference>
<keyword evidence="5" id="KW-0460">Magnesium</keyword>
<keyword evidence="5" id="KW-0479">Metal-binding</keyword>
<dbReference type="GO" id="GO:0005524">
    <property type="term" value="F:ATP binding"/>
    <property type="evidence" value="ECO:0007669"/>
    <property type="project" value="UniProtKB-KW"/>
</dbReference>
<evidence type="ECO:0000313" key="8">
    <source>
        <dbReference type="Proteomes" id="UP000281468"/>
    </source>
</evidence>
<feature type="compositionally biased region" description="Basic and acidic residues" evidence="6">
    <location>
        <begin position="352"/>
        <end position="367"/>
    </location>
</feature>
<dbReference type="PANTHER" id="PTHR21060">
    <property type="entry name" value="ACETATE KINASE"/>
    <property type="match status" value="1"/>
</dbReference>
<feature type="binding site" evidence="5">
    <location>
        <position position="540"/>
    </location>
    <ligand>
        <name>Mg(2+)</name>
        <dbReference type="ChEBI" id="CHEBI:18420"/>
    </ligand>
</feature>
<dbReference type="GO" id="GO:0006083">
    <property type="term" value="P:acetate metabolic process"/>
    <property type="evidence" value="ECO:0007669"/>
    <property type="project" value="TreeGrafter"/>
</dbReference>
<sequence length="552" mass="57992">MRIKMSKIILAINAGSSSVKVSVFSYTPPTNNTTNTTSSKENSPDQIDTSLTELAQIQISNLTASPALLTYTRQDINNNNNNSATTAFKNSPLPPSISTPRTAFHHILTTLLQDPDLPALNSPSDITVAVHRIVHGGGEFHSPTFLDSDTTVAHLERLSDLAPLHNGGALEIVGAMREMGQQAGGKGKEGRVRNIGLFDTMFHSSLPAEEREYMISPAKARSEGLRRYGFHGISYAFITRSVGGWLSHHAFPHSPSSPAPSSSQQHPPKPPAQGPNLIALHLGSGCSATCIQGGKSLATSMGLTPVSGLPGATRCGDVDPSLIFHYTHSAGRLSTKSAAGAQAGTTTTGGGGDRDGAGGDGKGEGGKRGGGGMPITRAEEILNQESGWKSVTGTTDFGAICSRAFPSSSSSTSTSSSSSPAAPNKKPVPEEQEQEERRLAHLAFTLLVTRIVDFIAAYYVKLSGHVDALVFAGGIGEKSPQLRSAVVERVKSLGFEVDGGANAEPEFTGEEEEEGGGRGVVAEIGKPGAKHRVLVCRTDEQREMARECVGFM</sequence>
<feature type="binding site" evidence="5">
    <location>
        <position position="13"/>
    </location>
    <ligand>
        <name>Mg(2+)</name>
        <dbReference type="ChEBI" id="CHEBI:18420"/>
    </ligand>
</feature>
<dbReference type="InterPro" id="IPR000890">
    <property type="entry name" value="Aliphatic_acid_kin_short-chain"/>
</dbReference>
<organism evidence="7 8">
    <name type="scientific">Hortaea werneckii</name>
    <name type="common">Black yeast</name>
    <name type="synonym">Cladosporium werneckii</name>
    <dbReference type="NCBI Taxonomy" id="91943"/>
    <lineage>
        <taxon>Eukaryota</taxon>
        <taxon>Fungi</taxon>
        <taxon>Dikarya</taxon>
        <taxon>Ascomycota</taxon>
        <taxon>Pezizomycotina</taxon>
        <taxon>Dothideomycetes</taxon>
        <taxon>Dothideomycetidae</taxon>
        <taxon>Mycosphaerellales</taxon>
        <taxon>Teratosphaeriaceae</taxon>
        <taxon>Hortaea</taxon>
    </lineage>
</organism>
<feature type="region of interest" description="Disordered" evidence="6">
    <location>
        <begin position="405"/>
        <end position="436"/>
    </location>
</feature>
<dbReference type="GO" id="GO:0008776">
    <property type="term" value="F:acetate kinase activity"/>
    <property type="evidence" value="ECO:0007669"/>
    <property type="project" value="UniProtKB-UniRule"/>
</dbReference>
<dbReference type="UniPathway" id="UPA00340">
    <property type="reaction ID" value="UER00458"/>
</dbReference>
<feature type="region of interest" description="Disordered" evidence="6">
    <location>
        <begin position="252"/>
        <end position="278"/>
    </location>
</feature>
<evidence type="ECO:0000256" key="5">
    <source>
        <dbReference type="HAMAP-Rule" id="MF_03131"/>
    </source>
</evidence>
<accession>A0A3M7HKN4</accession>
<dbReference type="InterPro" id="IPR043129">
    <property type="entry name" value="ATPase_NBD"/>
</dbReference>
<dbReference type="EC" id="2.7.2.1" evidence="5"/>
<feature type="site" description="Transition state stabilizer" evidence="5">
    <location>
        <position position="231"/>
    </location>
</feature>
<feature type="region of interest" description="Disordered" evidence="6">
    <location>
        <begin position="501"/>
        <end position="522"/>
    </location>
</feature>
<reference evidence="7 8" key="1">
    <citation type="journal article" date="2018" name="BMC Genomics">
        <title>Genomic evidence for intraspecific hybridization in a clonal and extremely halotolerant yeast.</title>
        <authorList>
            <person name="Gostincar C."/>
            <person name="Stajich J.E."/>
            <person name="Zupancic J."/>
            <person name="Zalar P."/>
            <person name="Gunde-Cimerman N."/>
        </authorList>
    </citation>
    <scope>NUCLEOTIDE SEQUENCE [LARGE SCALE GENOMIC DNA]</scope>
    <source>
        <strain evidence="7 8">EXF-171</strain>
    </source>
</reference>
<dbReference type="EMBL" id="QWIQ01000039">
    <property type="protein sequence ID" value="RMZ13823.1"/>
    <property type="molecule type" value="Genomic_DNA"/>
</dbReference>
<feature type="binding site" evidence="5">
    <location>
        <position position="20"/>
    </location>
    <ligand>
        <name>ATP</name>
        <dbReference type="ChEBI" id="CHEBI:30616"/>
    </ligand>
</feature>
<dbReference type="HAMAP" id="MF_00020">
    <property type="entry name" value="Acetate_kinase"/>
    <property type="match status" value="1"/>
</dbReference>
<evidence type="ECO:0000313" key="7">
    <source>
        <dbReference type="EMBL" id="RMZ13823.1"/>
    </source>
</evidence>
<dbReference type="InterPro" id="IPR004372">
    <property type="entry name" value="Ac/propionate_kinase"/>
</dbReference>
<comment type="caution">
    <text evidence="5">Lacks conserved residue(s) required for the propagation of feature annotation.</text>
</comment>
<keyword evidence="4 5" id="KW-0067">ATP-binding</keyword>
<comment type="cofactor">
    <cofactor evidence="5">
        <name>Mg(2+)</name>
        <dbReference type="ChEBI" id="CHEBI:18420"/>
    </cofactor>
</comment>
<comment type="similarity">
    <text evidence="5">Belongs to the acetokinase family.</text>
</comment>
<proteinExistence type="inferred from homology"/>
<evidence type="ECO:0000256" key="6">
    <source>
        <dbReference type="SAM" id="MobiDB-lite"/>
    </source>
</evidence>
<dbReference type="AlphaFoldDB" id="A0A3M7HKN4"/>
<feature type="active site" description="Proton donor/acceptor" evidence="5">
    <location>
        <position position="199"/>
    </location>
</feature>
<comment type="catalytic activity">
    <reaction evidence="5">
        <text>acetate + ATP = acetyl phosphate + ADP</text>
        <dbReference type="Rhea" id="RHEA:11352"/>
        <dbReference type="ChEBI" id="CHEBI:22191"/>
        <dbReference type="ChEBI" id="CHEBI:30089"/>
        <dbReference type="ChEBI" id="CHEBI:30616"/>
        <dbReference type="ChEBI" id="CHEBI:456216"/>
        <dbReference type="EC" id="2.7.2.1"/>
    </reaction>
</comment>
<comment type="pathway">
    <text evidence="5">Metabolic intermediate biosynthesis; acetyl-CoA biosynthesis; acetyl-CoA from acetate: step 1/2.</text>
</comment>
<gene>
    <name evidence="7" type="ORF">D0862_02183</name>
</gene>
<name>A0A3M7HKN4_HORWE</name>
<feature type="compositionally biased region" description="Low complexity" evidence="6">
    <location>
        <begin position="252"/>
        <end position="266"/>
    </location>
</feature>
<protein>
    <recommendedName>
        <fullName evidence="5">Probable acetate kinase</fullName>
        <ecNumber evidence="5">2.7.2.1</ecNumber>
    </recommendedName>
    <alternativeName>
        <fullName evidence="5">Acetokinase</fullName>
    </alternativeName>
</protein>
<keyword evidence="2 5" id="KW-0547">Nucleotide-binding</keyword>
<feature type="binding site" evidence="5">
    <location>
        <begin position="281"/>
        <end position="285"/>
    </location>
    <ligand>
        <name>ATP</name>
        <dbReference type="ChEBI" id="CHEBI:30616"/>
    </ligand>
</feature>
<dbReference type="VEuPathDB" id="FungiDB:BTJ68_00565"/>
<evidence type="ECO:0000256" key="2">
    <source>
        <dbReference type="ARBA" id="ARBA00022741"/>
    </source>
</evidence>
<dbReference type="GO" id="GO:0000287">
    <property type="term" value="F:magnesium ion binding"/>
    <property type="evidence" value="ECO:0007669"/>
    <property type="project" value="UniProtKB-UniRule"/>
</dbReference>
<feature type="compositionally biased region" description="Low complexity" evidence="6">
    <location>
        <begin position="407"/>
        <end position="419"/>
    </location>
</feature>
<comment type="caution">
    <text evidence="7">The sequence shown here is derived from an EMBL/GenBank/DDBJ whole genome shotgun (WGS) entry which is preliminary data.</text>
</comment>
<feature type="binding site" evidence="5">
    <location>
        <position position="132"/>
    </location>
    <ligand>
        <name>substrate</name>
    </ligand>
</feature>
<dbReference type="InterPro" id="IPR023865">
    <property type="entry name" value="Aliphatic_acid_kinase_CS"/>
</dbReference>
<dbReference type="PANTHER" id="PTHR21060:SF15">
    <property type="entry name" value="ACETATE KINASE-RELATED"/>
    <property type="match status" value="1"/>
</dbReference>
<feature type="compositionally biased region" description="Low complexity" evidence="6">
    <location>
        <begin position="335"/>
        <end position="346"/>
    </location>
</feature>
<evidence type="ECO:0000256" key="1">
    <source>
        <dbReference type="ARBA" id="ARBA00022679"/>
    </source>
</evidence>
<feature type="region of interest" description="Disordered" evidence="6">
    <location>
        <begin position="333"/>
        <end position="374"/>
    </location>
</feature>
<dbReference type="Pfam" id="PF00871">
    <property type="entry name" value="Acetate_kinase"/>
    <property type="match status" value="3"/>
</dbReference>
<evidence type="ECO:0000256" key="4">
    <source>
        <dbReference type="ARBA" id="ARBA00022840"/>
    </source>
</evidence>
<dbReference type="PROSITE" id="PS01076">
    <property type="entry name" value="ACETATE_KINASE_2"/>
    <property type="match status" value="1"/>
</dbReference>
<dbReference type="SUPFAM" id="SSF53067">
    <property type="entry name" value="Actin-like ATPase domain"/>
    <property type="match status" value="3"/>
</dbReference>
<evidence type="ECO:0000256" key="3">
    <source>
        <dbReference type="ARBA" id="ARBA00022777"/>
    </source>
</evidence>
<dbReference type="Gene3D" id="3.30.420.40">
    <property type="match status" value="2"/>
</dbReference>
<feature type="site" description="Transition state stabilizer" evidence="5">
    <location>
        <position position="314"/>
    </location>
</feature>
<keyword evidence="1 5" id="KW-0808">Transferase</keyword>
<keyword evidence="3 5" id="KW-0418">Kinase</keyword>
<dbReference type="GO" id="GO:0006085">
    <property type="term" value="P:acetyl-CoA biosynthetic process"/>
    <property type="evidence" value="ECO:0007669"/>
    <property type="project" value="UniProtKB-UniRule"/>
</dbReference>
<dbReference type="Proteomes" id="UP000281468">
    <property type="component" value="Unassembled WGS sequence"/>
</dbReference>